<dbReference type="EMBL" id="LR798464">
    <property type="protein sequence ID" value="CAB5238720.1"/>
    <property type="molecule type" value="Genomic_DNA"/>
</dbReference>
<evidence type="ECO:0000313" key="1">
    <source>
        <dbReference type="EMBL" id="CAB5238720.1"/>
    </source>
</evidence>
<protein>
    <submittedName>
        <fullName evidence="1">Uncharacterized protein</fullName>
    </submittedName>
</protein>
<gene>
    <name evidence="1" type="ORF">UFOVP375_2</name>
</gene>
<sequence length="593" mass="65583">MAQPLPRYEPLGIRVGSIQPVAPAAEESAARAASALADNLNRLSSFAFEAASAQARVEGAEYGAANAPTMEQLKKAQETGTDVMPGNSSSIFGRAARASALEQMKQNIEIEARSKISEFDATARRSDMSLEEYRKQMDSIVVGYSSALSQVSPATSGSVRAALTVLTSSSYSAHAKHLYDKAQARDKIMVGQGIDNIIQNVDKIVQAGGRIQGEPGDEVFIPLENILASERNRVLQYSYRLGDAELAKTKMKEFTEQVNTSLRNSIVKWTLGDSGVPMIRKYDQIMRGDVSQTDISGVWANMTEEERTKTKDEIRRQITAQNTLESNMDATVERARARSVQQTRIEFTNAWRDGDPERQRAALEKMQSAELRDAEGYEKFSSLVDTDGSRTQPGVVFHLENELARGRLSRDRVMDAVAERRLSYDDGRKLLDKVNAYDDRALASAMDFVKRTLGYPDRAMFNPSASERRAIQQVNTIQNEIIAKKMEAESQDRPFDAMAYATQRAADLRRSGPSEEDLRSAETRINGLRTVLKQKGFDIGTETPLEDVQRALAAANTRQPNERGYINPGNSGQYIQDLKVLLDATRAATSGAR</sequence>
<name>A0A6J7XN81_9CAUD</name>
<organism evidence="1">
    <name type="scientific">uncultured Caudovirales phage</name>
    <dbReference type="NCBI Taxonomy" id="2100421"/>
    <lineage>
        <taxon>Viruses</taxon>
        <taxon>Duplodnaviria</taxon>
        <taxon>Heunggongvirae</taxon>
        <taxon>Uroviricota</taxon>
        <taxon>Caudoviricetes</taxon>
        <taxon>Peduoviridae</taxon>
        <taxon>Maltschvirus</taxon>
        <taxon>Maltschvirus maltsch</taxon>
    </lineage>
</organism>
<proteinExistence type="predicted"/>
<reference evidence="1" key="1">
    <citation type="submission" date="2020-05" db="EMBL/GenBank/DDBJ databases">
        <authorList>
            <person name="Chiriac C."/>
            <person name="Salcher M."/>
            <person name="Ghai R."/>
            <person name="Kavagutti S V."/>
        </authorList>
    </citation>
    <scope>NUCLEOTIDE SEQUENCE</scope>
</reference>
<accession>A0A6J7XN81</accession>